<gene>
    <name evidence="2" type="ORF">GNI_027170</name>
</gene>
<evidence type="ECO:0000256" key="1">
    <source>
        <dbReference type="SAM" id="MobiDB-lite"/>
    </source>
</evidence>
<organism evidence="2 3">
    <name type="scientific">Gregarina niphandrodes</name>
    <name type="common">Septate eugregarine</name>
    <dbReference type="NCBI Taxonomy" id="110365"/>
    <lineage>
        <taxon>Eukaryota</taxon>
        <taxon>Sar</taxon>
        <taxon>Alveolata</taxon>
        <taxon>Apicomplexa</taxon>
        <taxon>Conoidasida</taxon>
        <taxon>Gregarinasina</taxon>
        <taxon>Eugregarinorida</taxon>
        <taxon>Gregarinidae</taxon>
        <taxon>Gregarina</taxon>
    </lineage>
</organism>
<feature type="region of interest" description="Disordered" evidence="1">
    <location>
        <begin position="611"/>
        <end position="635"/>
    </location>
</feature>
<accession>A0A023BBA0</accession>
<protein>
    <submittedName>
        <fullName evidence="2">Uncharacterized protein</fullName>
    </submittedName>
</protein>
<evidence type="ECO:0000313" key="2">
    <source>
        <dbReference type="EMBL" id="EZG79307.1"/>
    </source>
</evidence>
<reference evidence="2" key="1">
    <citation type="submission" date="2013-12" db="EMBL/GenBank/DDBJ databases">
        <authorList>
            <person name="Omoto C.K."/>
            <person name="Sibley D."/>
            <person name="Venepally P."/>
            <person name="Hadjithomas M."/>
            <person name="Karamycheva S."/>
            <person name="Brunk B."/>
            <person name="Roos D."/>
            <person name="Caler E."/>
            <person name="Lorenzi H."/>
        </authorList>
    </citation>
    <scope>NUCLEOTIDE SEQUENCE</scope>
</reference>
<sequence length="1477" mass="160716">MEDTLINIIRKQEVLNSRDATNEQRKDASEWLTNVQKTNGMMEGVSVGTLMYFHLHNLLIPSSQRTPGVPSDTQLSPSPGPVVPEAAPSAEYTQLLSTLRGSPLELPVALFCAQTMALKLKQVLTKPTSMKESVLESWMDLTLLGRLFSECILVPVKKTLQICLGHAVVIKMALGPQVSSGPGAAPVVTSDVSDLLTIAVDGGQAVCEQMLSAAKSGAWDNVAALTKKEGDYHLIMYIAESLKLESQDPEGRLRLLPIQLATKMCDSACLPELLQTSVGSAAFDDVAAYVVEHIEMVEELCKAWQQMALNYPIPEYDHRCLVQLYPTIAKHQRALTEVLMQIPTHSYTYRNSVGSLTNSVALLSTAVKSKVRQIIHVCRTRTGKAKSNNANESDWLGYGLADLIYVTNTDTKHLIQLNVTVGQKLTQRIQFTRTVRGLRLSKDVEADLEKLAQQDKQRTVYQKQCLDVSLNGFFHTSQGLNDLPDWADVTRLPEDVKTPQELLATYQTLAAFSDDDESMEDFGEEEIQDKWRSFEALCCSCMVAYLQWLGSLVHAAGPLFAYGFCNSGLCVGENAESSKRFAELYRGLCVEQAKSSAAAVGLVTPAMATPGLTPGMDSRRSSNASGRGSSSMPPLVLGPLPPLPKVDHTDLEAWVQLALNYGLPERLLTVPERTGEELDRLVNGPFKTFGPALIVWASEGSLLDYDEACSSLNDNIHNALRDFKQPLAGGAAAAPPPALEMVLLRSMRATVYPFNFPELTAKLKREYCDHRDEVRRNLRSWIAGVDNVTLWTLIDKIAAPLLATPEAVDWRVVETIILAIANTVSFIPGEAAQLLKLDVVRKYATEHRAVLRQFLAIVVGLSQFPQVYSEEYLELAFTVSRAAFRVPQSDSCYPLASKMDHVGAVALSRVLSHVPAVFRDPTRPAVAQAAPGAWVFPPTRPVAAQLHWDLYHLTEDCVKRALAHKTGKSKDTKCFCSLRSLPSMYYCCARALSLSADAYGDGPVPLPPGFEPGNILGVSNCFIDNEVHHCLEALQDIGPVLEQPTPDQSLLVACAAAILEGLAIYVAHVLPPGMATPLNVTKDAGVVDDSERWGSAGSQRFLADKTAAQEACNRCTIAATFYPELYDAAAPYIGEVDSITRALKLLTNALLNSGLVLDPWFVEKILPKIANSPLLECVEGYLTALQFLGERRPDLSAFDELISARLNELIAPEACTLSKAHELAVYCNAVIRVVKKRVELFGEGGLPTSTDGILAKMYAVSLVGVLAYTHAIYRDSVAEKLATPDACLEVMVDLTTRFKGQVLRPGKGFEITVHNLCADTQLRAAGKGSAKSRESISSGPPSPVPVTRLATPQSAQTDLPCEVLTTVAIMALISAQDACPSVSSRALQKSLDLAPQVLDKAAVEGAAAYLTCALPFDTTGNTLPAVPYKWAASEDSLRLFIEAAGNANPQQWKKVIKGQCQLLNVAKRRPSRNSLMP</sequence>
<dbReference type="RefSeq" id="XP_011129076.1">
    <property type="nucleotide sequence ID" value="XM_011130774.1"/>
</dbReference>
<dbReference type="VEuPathDB" id="CryptoDB:GNI_027170"/>
<dbReference type="EMBL" id="AFNH02000202">
    <property type="protein sequence ID" value="EZG79307.1"/>
    <property type="molecule type" value="Genomic_DNA"/>
</dbReference>
<evidence type="ECO:0000313" key="3">
    <source>
        <dbReference type="Proteomes" id="UP000019763"/>
    </source>
</evidence>
<dbReference type="GeneID" id="22911196"/>
<proteinExistence type="predicted"/>
<keyword evidence="3" id="KW-1185">Reference proteome</keyword>
<feature type="compositionally biased region" description="Polar residues" evidence="1">
    <location>
        <begin position="65"/>
        <end position="77"/>
    </location>
</feature>
<name>A0A023BBA0_GRENI</name>
<dbReference type="Proteomes" id="UP000019763">
    <property type="component" value="Unassembled WGS sequence"/>
</dbReference>
<comment type="caution">
    <text evidence="2">The sequence shown here is derived from an EMBL/GenBank/DDBJ whole genome shotgun (WGS) entry which is preliminary data.</text>
</comment>
<feature type="compositionally biased region" description="Low complexity" evidence="1">
    <location>
        <begin position="621"/>
        <end position="635"/>
    </location>
</feature>
<feature type="region of interest" description="Disordered" evidence="1">
    <location>
        <begin position="65"/>
        <end position="84"/>
    </location>
</feature>